<dbReference type="PROSITE" id="PS50943">
    <property type="entry name" value="HTH_CROC1"/>
    <property type="match status" value="1"/>
</dbReference>
<dbReference type="Pfam" id="PF13560">
    <property type="entry name" value="HTH_31"/>
    <property type="match status" value="1"/>
</dbReference>
<proteinExistence type="predicted"/>
<dbReference type="SUPFAM" id="SSF47413">
    <property type="entry name" value="lambda repressor-like DNA-binding domains"/>
    <property type="match status" value="1"/>
</dbReference>
<dbReference type="AlphaFoldDB" id="A0A1I3TYK3"/>
<dbReference type="InterPro" id="IPR010982">
    <property type="entry name" value="Lambda_DNA-bd_dom_sf"/>
</dbReference>
<dbReference type="Gene3D" id="1.10.260.40">
    <property type="entry name" value="lambda repressor-like DNA-binding domains"/>
    <property type="match status" value="1"/>
</dbReference>
<dbReference type="InterPro" id="IPR001387">
    <property type="entry name" value="Cro/C1-type_HTH"/>
</dbReference>
<evidence type="ECO:0000259" key="1">
    <source>
        <dbReference type="PROSITE" id="PS50943"/>
    </source>
</evidence>
<dbReference type="STRING" id="115433.SAMN05421835_10888"/>
<protein>
    <submittedName>
        <fullName evidence="2">Helix-turn-helix domain-containing protein</fullName>
    </submittedName>
</protein>
<dbReference type="Proteomes" id="UP000199025">
    <property type="component" value="Unassembled WGS sequence"/>
</dbReference>
<organism evidence="2 3">
    <name type="scientific">Amycolatopsis sacchari</name>
    <dbReference type="NCBI Taxonomy" id="115433"/>
    <lineage>
        <taxon>Bacteria</taxon>
        <taxon>Bacillati</taxon>
        <taxon>Actinomycetota</taxon>
        <taxon>Actinomycetes</taxon>
        <taxon>Pseudonocardiales</taxon>
        <taxon>Pseudonocardiaceae</taxon>
        <taxon>Amycolatopsis</taxon>
    </lineage>
</organism>
<keyword evidence="3" id="KW-1185">Reference proteome</keyword>
<gene>
    <name evidence="2" type="ORF">SAMN05421835_10888</name>
</gene>
<dbReference type="EMBL" id="FORP01000008">
    <property type="protein sequence ID" value="SFJ74736.1"/>
    <property type="molecule type" value="Genomic_DNA"/>
</dbReference>
<dbReference type="GO" id="GO:0003677">
    <property type="term" value="F:DNA binding"/>
    <property type="evidence" value="ECO:0007669"/>
    <property type="project" value="InterPro"/>
</dbReference>
<name>A0A1I3TYK3_9PSEU</name>
<sequence length="405" mass="44742">MRGETVRLTIGERISWYRRRRGLSQRVLAELVGRSEDWLNKVENNRIQLDRLSVIAAVAQELDVTLNDLLAEPSFVDWGPDTGQRTTPSLRATLLTYRQLVPARKKVRDLHPPEALLERVTAVWDAYQSARFGYMTGALPGLIEDLAYAVDQYDGDEKRRCQRLLALTYQASTGVLTKIGEADLACVAAQRGYDLAEQADEPVVLTSLTRSVSHALLSAGRYSDAVDLIDNAPSTVGTLDSTSSRAFTSVYGTMYLTGAIAAARADDAATTNDFLAQADVAARRLGRDDNLLWTAFGPTNVAIHRVSTAMELGNVPLALDLGPRVDPSPLPTERQVRHRLEVARAHSARNQRDEALRLVLDAEQLAPEQVRHHSLSRDLVLTWIRRSHGPQNEQLAGLAQRLNVA</sequence>
<feature type="domain" description="HTH cro/C1-type" evidence="1">
    <location>
        <begin position="17"/>
        <end position="69"/>
    </location>
</feature>
<dbReference type="RefSeq" id="WP_091508400.1">
    <property type="nucleotide sequence ID" value="NZ_FORP01000008.1"/>
</dbReference>
<evidence type="ECO:0000313" key="3">
    <source>
        <dbReference type="Proteomes" id="UP000199025"/>
    </source>
</evidence>
<reference evidence="2 3" key="1">
    <citation type="submission" date="2016-10" db="EMBL/GenBank/DDBJ databases">
        <authorList>
            <person name="de Groot N.N."/>
        </authorList>
    </citation>
    <scope>NUCLEOTIDE SEQUENCE [LARGE SCALE GENOMIC DNA]</scope>
    <source>
        <strain evidence="2 3">DSM 44468</strain>
    </source>
</reference>
<accession>A0A1I3TYK3</accession>
<dbReference type="OrthoDB" id="3504495at2"/>
<dbReference type="CDD" id="cd00093">
    <property type="entry name" value="HTH_XRE"/>
    <property type="match status" value="1"/>
</dbReference>
<evidence type="ECO:0000313" key="2">
    <source>
        <dbReference type="EMBL" id="SFJ74736.1"/>
    </source>
</evidence>
<dbReference type="SMART" id="SM00530">
    <property type="entry name" value="HTH_XRE"/>
    <property type="match status" value="1"/>
</dbReference>